<keyword evidence="3" id="KW-0963">Cytoplasm</keyword>
<dbReference type="Proteomes" id="UP001201163">
    <property type="component" value="Unassembled WGS sequence"/>
</dbReference>
<evidence type="ECO:0000256" key="5">
    <source>
        <dbReference type="ARBA" id="ARBA00022845"/>
    </source>
</evidence>
<dbReference type="GO" id="GO:0005737">
    <property type="term" value="C:cytoplasm"/>
    <property type="evidence" value="ECO:0007669"/>
    <property type="project" value="UniProtKB-SubCell"/>
</dbReference>
<evidence type="ECO:0000313" key="8">
    <source>
        <dbReference type="EMBL" id="KAH8999075.1"/>
    </source>
</evidence>
<dbReference type="GO" id="GO:0006446">
    <property type="term" value="P:regulation of translational initiation"/>
    <property type="evidence" value="ECO:0007669"/>
    <property type="project" value="TreeGrafter"/>
</dbReference>
<keyword evidence="4" id="KW-0678">Repressor</keyword>
<dbReference type="PROSITE" id="PS50908">
    <property type="entry name" value="RWD"/>
    <property type="match status" value="1"/>
</dbReference>
<dbReference type="Pfam" id="PF01205">
    <property type="entry name" value="Impact_N"/>
    <property type="match status" value="1"/>
</dbReference>
<gene>
    <name evidence="8" type="ORF">EDB92DRAFT_1832296</name>
</gene>
<comment type="caution">
    <text evidence="8">The sequence shown here is derived from an EMBL/GenBank/DDBJ whole genome shotgun (WGS) entry which is preliminary data.</text>
</comment>
<keyword evidence="6" id="KW-0346">Stress response</keyword>
<dbReference type="PANTHER" id="PTHR16301">
    <property type="entry name" value="IMPACT-RELATED"/>
    <property type="match status" value="1"/>
</dbReference>
<reference evidence="8" key="1">
    <citation type="submission" date="2022-01" db="EMBL/GenBank/DDBJ databases">
        <title>Comparative genomics reveals a dynamic genome evolution in the ectomycorrhizal milk-cap (Lactarius) mushrooms.</title>
        <authorList>
            <consortium name="DOE Joint Genome Institute"/>
            <person name="Lebreton A."/>
            <person name="Tang N."/>
            <person name="Kuo A."/>
            <person name="LaButti K."/>
            <person name="Drula E."/>
            <person name="Barry K."/>
            <person name="Clum A."/>
            <person name="Lipzen A."/>
            <person name="Mousain D."/>
            <person name="Ng V."/>
            <person name="Wang R."/>
            <person name="Wang X."/>
            <person name="Dai Y."/>
            <person name="Henrissat B."/>
            <person name="Grigoriev I.V."/>
            <person name="Guerin-Laguette A."/>
            <person name="Yu F."/>
            <person name="Martin F.M."/>
        </authorList>
    </citation>
    <scope>NUCLEOTIDE SEQUENCE</scope>
    <source>
        <strain evidence="8">QP</strain>
    </source>
</reference>
<comment type="similarity">
    <text evidence="2">Belongs to the IMPACT family.</text>
</comment>
<evidence type="ECO:0000256" key="2">
    <source>
        <dbReference type="ARBA" id="ARBA00007665"/>
    </source>
</evidence>
<dbReference type="InterPro" id="IPR020568">
    <property type="entry name" value="Ribosomal_Su5_D2-typ_SF"/>
</dbReference>
<evidence type="ECO:0000256" key="3">
    <source>
        <dbReference type="ARBA" id="ARBA00022490"/>
    </source>
</evidence>
<accession>A0AAD4QH17</accession>
<dbReference type="Gene3D" id="3.30.230.30">
    <property type="entry name" value="Impact, N-terminal domain"/>
    <property type="match status" value="1"/>
</dbReference>
<dbReference type="InterPro" id="IPR036956">
    <property type="entry name" value="Impact_N_sf"/>
</dbReference>
<dbReference type="Gene3D" id="3.10.110.10">
    <property type="entry name" value="Ubiquitin Conjugating Enzyme"/>
    <property type="match status" value="1"/>
</dbReference>
<protein>
    <submittedName>
        <fullName evidence="8">UPF0029-domain-containing protein</fullName>
    </submittedName>
</protein>
<dbReference type="SUPFAM" id="SSF54211">
    <property type="entry name" value="Ribosomal protein S5 domain 2-like"/>
    <property type="match status" value="1"/>
</dbReference>
<evidence type="ECO:0000259" key="7">
    <source>
        <dbReference type="PROSITE" id="PS50908"/>
    </source>
</evidence>
<evidence type="ECO:0000256" key="4">
    <source>
        <dbReference type="ARBA" id="ARBA00022491"/>
    </source>
</evidence>
<dbReference type="InterPro" id="IPR016135">
    <property type="entry name" value="UBQ-conjugating_enzyme/RWD"/>
</dbReference>
<dbReference type="AlphaFoldDB" id="A0AAD4QH17"/>
<evidence type="ECO:0000313" key="9">
    <source>
        <dbReference type="Proteomes" id="UP001201163"/>
    </source>
</evidence>
<comment type="subcellular location">
    <subcellularLocation>
        <location evidence="1">Cytoplasm</location>
    </subcellularLocation>
</comment>
<evidence type="ECO:0000256" key="1">
    <source>
        <dbReference type="ARBA" id="ARBA00004496"/>
    </source>
</evidence>
<proteinExistence type="inferred from homology"/>
<evidence type="ECO:0000256" key="6">
    <source>
        <dbReference type="ARBA" id="ARBA00023016"/>
    </source>
</evidence>
<keyword evidence="9" id="KW-1185">Reference proteome</keyword>
<keyword evidence="5" id="KW-0810">Translation regulation</keyword>
<dbReference type="PANTHER" id="PTHR16301:SF24">
    <property type="entry name" value="RWD DOMAIN-CONTAINING PROTEIN"/>
    <property type="match status" value="1"/>
</dbReference>
<dbReference type="Pfam" id="PF05773">
    <property type="entry name" value="RWD"/>
    <property type="match status" value="1"/>
</dbReference>
<dbReference type="InterPro" id="IPR023582">
    <property type="entry name" value="Impact"/>
</dbReference>
<dbReference type="InterPro" id="IPR006575">
    <property type="entry name" value="RWD_dom"/>
</dbReference>
<dbReference type="SUPFAM" id="SSF54495">
    <property type="entry name" value="UBC-like"/>
    <property type="match status" value="1"/>
</dbReference>
<dbReference type="EMBL" id="JAKELL010000004">
    <property type="protein sequence ID" value="KAH8999075.1"/>
    <property type="molecule type" value="Genomic_DNA"/>
</dbReference>
<sequence>MHVASTPEENHSGCSTSTGFEQVVTSLPDIPEKEVIISELDVLHSIYGDQAISPWHPSSERAIPLSELHTVRYHVSLSFPPPHDAISILVLVSLPHSYPATSPPQLQLLSRYVGAFGVDADLFGSIIKTFMSVNGIEWTPGVVCVFDGLENVLERTVRWYEQRLESMKASEALREQSHLDSAKGPEVGGGATVMPPVSADIQPALPEGIKLFEAEPIIDRKSAFVGRACQISDPAQVPAILSFLMADRRVAKAAHPVINAWRCQVGNVLHQDNDDDGESAAGGRLAHLLQILDVKNVLVIVTRYFGGTLLGADRFKNINQAARDALELGGFIKGKR</sequence>
<name>A0AAD4QH17_9AGAM</name>
<dbReference type="InterPro" id="IPR001498">
    <property type="entry name" value="Impact_N"/>
</dbReference>
<feature type="domain" description="RWD" evidence="7">
    <location>
        <begin position="38"/>
        <end position="159"/>
    </location>
</feature>
<dbReference type="GO" id="GO:0140469">
    <property type="term" value="P:GCN2-mediated signaling"/>
    <property type="evidence" value="ECO:0007669"/>
    <property type="project" value="TreeGrafter"/>
</dbReference>
<organism evidence="8 9">
    <name type="scientific">Lactarius akahatsu</name>
    <dbReference type="NCBI Taxonomy" id="416441"/>
    <lineage>
        <taxon>Eukaryota</taxon>
        <taxon>Fungi</taxon>
        <taxon>Dikarya</taxon>
        <taxon>Basidiomycota</taxon>
        <taxon>Agaricomycotina</taxon>
        <taxon>Agaricomycetes</taxon>
        <taxon>Russulales</taxon>
        <taxon>Russulaceae</taxon>
        <taxon>Lactarius</taxon>
    </lineage>
</organism>